<feature type="compositionally biased region" description="Polar residues" evidence="3">
    <location>
        <begin position="746"/>
        <end position="760"/>
    </location>
</feature>
<evidence type="ECO:0000313" key="6">
    <source>
        <dbReference type="Proteomes" id="UP000594638"/>
    </source>
</evidence>
<dbReference type="SUPFAM" id="SSF46785">
    <property type="entry name" value="Winged helix' DNA-binding domain"/>
    <property type="match status" value="1"/>
</dbReference>
<dbReference type="InterPro" id="IPR036388">
    <property type="entry name" value="WH-like_DNA-bd_sf"/>
</dbReference>
<dbReference type="EMBL" id="CACTIH010005550">
    <property type="protein sequence ID" value="CAA2997326.1"/>
    <property type="molecule type" value="Genomic_DNA"/>
</dbReference>
<organism evidence="5 6">
    <name type="scientific">Olea europaea subsp. europaea</name>
    <dbReference type="NCBI Taxonomy" id="158383"/>
    <lineage>
        <taxon>Eukaryota</taxon>
        <taxon>Viridiplantae</taxon>
        <taxon>Streptophyta</taxon>
        <taxon>Embryophyta</taxon>
        <taxon>Tracheophyta</taxon>
        <taxon>Spermatophyta</taxon>
        <taxon>Magnoliopsida</taxon>
        <taxon>eudicotyledons</taxon>
        <taxon>Gunneridae</taxon>
        <taxon>Pentapetalae</taxon>
        <taxon>asterids</taxon>
        <taxon>lamiids</taxon>
        <taxon>Lamiales</taxon>
        <taxon>Oleaceae</taxon>
        <taxon>Oleeae</taxon>
        <taxon>Olea</taxon>
    </lineage>
</organism>
<feature type="region of interest" description="Disordered" evidence="3">
    <location>
        <begin position="1"/>
        <end position="128"/>
    </location>
</feature>
<dbReference type="OrthoDB" id="340227at2759"/>
<feature type="compositionally biased region" description="Low complexity" evidence="3">
    <location>
        <begin position="22"/>
        <end position="33"/>
    </location>
</feature>
<feature type="compositionally biased region" description="Polar residues" evidence="3">
    <location>
        <begin position="429"/>
        <end position="441"/>
    </location>
</feature>
<dbReference type="InterPro" id="IPR006630">
    <property type="entry name" value="La_HTH"/>
</dbReference>
<feature type="region of interest" description="Disordered" evidence="3">
    <location>
        <begin position="192"/>
        <end position="234"/>
    </location>
</feature>
<feature type="compositionally biased region" description="Basic and acidic residues" evidence="3">
    <location>
        <begin position="446"/>
        <end position="462"/>
    </location>
</feature>
<dbReference type="InterPro" id="IPR045180">
    <property type="entry name" value="La_dom_prot"/>
</dbReference>
<evidence type="ECO:0000313" key="5">
    <source>
        <dbReference type="EMBL" id="CAA2997326.1"/>
    </source>
</evidence>
<dbReference type="PROSITE" id="PS50961">
    <property type="entry name" value="HTH_LA"/>
    <property type="match status" value="1"/>
</dbReference>
<keyword evidence="6" id="KW-1185">Reference proteome</keyword>
<dbReference type="InterPro" id="IPR036390">
    <property type="entry name" value="WH_DNA-bd_sf"/>
</dbReference>
<dbReference type="Gramene" id="OE9A103347T1">
    <property type="protein sequence ID" value="OE9A103347C1"/>
    <property type="gene ID" value="OE9A103347"/>
</dbReference>
<name>A0A8S0T1B7_OLEEU</name>
<dbReference type="GO" id="GO:0000339">
    <property type="term" value="F:RNA cap binding"/>
    <property type="evidence" value="ECO:0007669"/>
    <property type="project" value="InterPro"/>
</dbReference>
<gene>
    <name evidence="5" type="ORF">OLEA9_A103347</name>
</gene>
<evidence type="ECO:0000259" key="4">
    <source>
        <dbReference type="PROSITE" id="PS50961"/>
    </source>
</evidence>
<feature type="compositionally biased region" description="Basic residues" evidence="3">
    <location>
        <begin position="116"/>
        <end position="125"/>
    </location>
</feature>
<feature type="region of interest" description="Disordered" evidence="3">
    <location>
        <begin position="403"/>
        <end position="462"/>
    </location>
</feature>
<accession>A0A8S0T1B7</accession>
<evidence type="ECO:0000256" key="1">
    <source>
        <dbReference type="ARBA" id="ARBA00022884"/>
    </source>
</evidence>
<feature type="region of interest" description="Disordered" evidence="3">
    <location>
        <begin position="632"/>
        <end position="701"/>
    </location>
</feature>
<dbReference type="SMART" id="SM00715">
    <property type="entry name" value="LA"/>
    <property type="match status" value="1"/>
</dbReference>
<dbReference type="InterPro" id="IPR006607">
    <property type="entry name" value="DM15"/>
</dbReference>
<feature type="compositionally biased region" description="Polar residues" evidence="3">
    <location>
        <begin position="687"/>
        <end position="701"/>
    </location>
</feature>
<dbReference type="SMART" id="SM00684">
    <property type="entry name" value="DM15"/>
    <property type="match status" value="3"/>
</dbReference>
<dbReference type="AlphaFoldDB" id="A0A8S0T1B7"/>
<dbReference type="Pfam" id="PF05383">
    <property type="entry name" value="La"/>
    <property type="match status" value="1"/>
</dbReference>
<dbReference type="PANTHER" id="PTHR22792">
    <property type="entry name" value="LUPUS LA PROTEIN-RELATED"/>
    <property type="match status" value="1"/>
</dbReference>
<feature type="region of interest" description="Disordered" evidence="3">
    <location>
        <begin position="738"/>
        <end position="772"/>
    </location>
</feature>
<evidence type="ECO:0000256" key="2">
    <source>
        <dbReference type="PROSITE-ProRule" id="PRU00332"/>
    </source>
</evidence>
<proteinExistence type="predicted"/>
<feature type="compositionally biased region" description="Basic and acidic residues" evidence="3">
    <location>
        <begin position="416"/>
        <end position="428"/>
    </location>
</feature>
<dbReference type="Pfam" id="PF21071">
    <property type="entry name" value="LARP1_HEAT"/>
    <property type="match status" value="1"/>
</dbReference>
<dbReference type="Proteomes" id="UP000594638">
    <property type="component" value="Unassembled WGS sequence"/>
</dbReference>
<feature type="domain" description="HTH La-type RNA-binding" evidence="4">
    <location>
        <begin position="312"/>
        <end position="401"/>
    </location>
</feature>
<evidence type="ECO:0000256" key="3">
    <source>
        <dbReference type="SAM" id="MobiDB-lite"/>
    </source>
</evidence>
<feature type="compositionally biased region" description="Basic and acidic residues" evidence="3">
    <location>
        <begin position="204"/>
        <end position="215"/>
    </location>
</feature>
<feature type="compositionally biased region" description="Polar residues" evidence="3">
    <location>
        <begin position="57"/>
        <end position="85"/>
    </location>
</feature>
<feature type="compositionally biased region" description="Basic and acidic residues" evidence="3">
    <location>
        <begin position="663"/>
        <end position="676"/>
    </location>
</feature>
<comment type="caution">
    <text evidence="5">The sequence shown here is derived from an EMBL/GenBank/DDBJ whole genome shotgun (WGS) entry which is preliminary data.</text>
</comment>
<keyword evidence="1 2" id="KW-0694">RNA-binding</keyword>
<dbReference type="PANTHER" id="PTHR22792:SF101">
    <property type="entry name" value="LA-RELATED PROTEIN 1A"/>
    <property type="match status" value="1"/>
</dbReference>
<sequence length="940" mass="104805">MGIGENECSGGDLQNIQNEVISGGPPKSPWKPSTGMANGATSPAMEPDSESWPALSDAQQRFKNNVNADSNSSKLLLPQPQQEVNSGGAPPPLMPAKVEQQKLHGRGNFNSPRKPSNMHHHRTGPKHCPNVVPPFPVPSPYHQPAITPVFPTMVPMPHISGPGYGYHFHPGTFPIPDTQLVKSNSNTQVQCFAPPVNGGFKPSSRSDSKDHDAKSGGRRPSAQEQGGWLNPSWPNQRPVVYSNNFHSQQSLGRRPLLKPPFVDQAGFIDGPYFPGPPGALCYVPAAPQGSVRVPYSPFVVQYPFNPGVLMPPSPVINLKADIIKQIEYYFSDENLQNDHYLISLMDDQGWVPVSIIADFKRVKRMNTNIPFILDALQASSTVEVQGERLRRRDEWSKWIPSSVTDKSSSLVPNALKNDELNDNKKDSSEGINAFSSPTGSSVDHLPSGEDSQKESVNDTEQNKDKVVFGGKTQAPAFGDCNSSVGKDFEANDKHNGLDLNKCSSFPATTQGADSVKSSIIEGSENIKTPLPSNFAAQNLDDSSNDFSSTFMLDEELELVQKILLKDHPSTVGRVDDEDDEIVVNDQAVERLVIVTQNSWVGEVQGEEAQRISSELASAINDGLYFYEQELKSKRSHRRSNKPNNESRNDISKCLVASVAVSDSRNHEHSSYGHEEPGNLNSRRKQNKVSSKQQYIQKQRLFSGNVKGQGSVRNSIGVITDSPPRDLVGFFFGSTPPDGHGLRPSKLSASPHSNLSGSSPPVGSMPKPFPPFQHPSHKLLEENGFKQQLYKKYHKRCLSERKKLGVGCSEEMNTLYRFWSYFLRNMFIPSMYNDFRKFALEDAAANYNYGIECLFRFYSYGLEKVFKEDLYEDFEQLTLDFYNKGNIYGLEKYWAFHHFREARDRKEPLKKHPELGRLLREEYRSLNDFKVKTSAAKEDSH</sequence>
<dbReference type="GO" id="GO:0048255">
    <property type="term" value="P:mRNA stabilization"/>
    <property type="evidence" value="ECO:0007669"/>
    <property type="project" value="InterPro"/>
</dbReference>
<reference evidence="5 6" key="1">
    <citation type="submission" date="2019-12" db="EMBL/GenBank/DDBJ databases">
        <authorList>
            <person name="Alioto T."/>
            <person name="Alioto T."/>
            <person name="Gomez Garrido J."/>
        </authorList>
    </citation>
    <scope>NUCLEOTIDE SEQUENCE [LARGE SCALE GENOMIC DNA]</scope>
</reference>
<dbReference type="Gene3D" id="1.10.10.10">
    <property type="entry name" value="Winged helix-like DNA-binding domain superfamily/Winged helix DNA-binding domain"/>
    <property type="match status" value="1"/>
</dbReference>
<protein>
    <recommendedName>
        <fullName evidence="4">HTH La-type RNA-binding domain-containing protein</fullName>
    </recommendedName>
</protein>
<dbReference type="CDD" id="cd07323">
    <property type="entry name" value="LAM"/>
    <property type="match status" value="1"/>
</dbReference>